<dbReference type="EMBL" id="JACLYZ010000086">
    <property type="protein sequence ID" value="MBM6736435.1"/>
    <property type="molecule type" value="Genomic_DNA"/>
</dbReference>
<keyword evidence="1" id="KW-0175">Coiled coil</keyword>
<protein>
    <submittedName>
        <fullName evidence="2">Uncharacterized protein</fullName>
    </submittedName>
</protein>
<evidence type="ECO:0000313" key="3">
    <source>
        <dbReference type="Proteomes" id="UP000766986"/>
    </source>
</evidence>
<dbReference type="RefSeq" id="WP_205096584.1">
    <property type="nucleotide sequence ID" value="NZ_JACLYZ010000086.1"/>
</dbReference>
<name>A0ABS2E480_9BACT</name>
<keyword evidence="3" id="KW-1185">Reference proteome</keyword>
<dbReference type="Proteomes" id="UP000766986">
    <property type="component" value="Unassembled WGS sequence"/>
</dbReference>
<organism evidence="2 3">
    <name type="scientific">Mediterranea massiliensis</name>
    <dbReference type="NCBI Taxonomy" id="1841865"/>
    <lineage>
        <taxon>Bacteria</taxon>
        <taxon>Pseudomonadati</taxon>
        <taxon>Bacteroidota</taxon>
        <taxon>Bacteroidia</taxon>
        <taxon>Bacteroidales</taxon>
        <taxon>Bacteroidaceae</taxon>
        <taxon>Mediterranea</taxon>
    </lineage>
</organism>
<accession>A0ABS2E480</accession>
<comment type="caution">
    <text evidence="2">The sequence shown here is derived from an EMBL/GenBank/DDBJ whole genome shotgun (WGS) entry which is preliminary data.</text>
</comment>
<proteinExistence type="predicted"/>
<gene>
    <name evidence="2" type="ORF">H7U35_14660</name>
</gene>
<reference evidence="2 3" key="1">
    <citation type="journal article" date="2021" name="Sci. Rep.">
        <title>The distribution of antibiotic resistance genes in chicken gut microbiota commensals.</title>
        <authorList>
            <person name="Juricova H."/>
            <person name="Matiasovicova J."/>
            <person name="Kubasova T."/>
            <person name="Cejkova D."/>
            <person name="Rychlik I."/>
        </authorList>
    </citation>
    <scope>NUCLEOTIDE SEQUENCE [LARGE SCALE GENOMIC DNA]</scope>
    <source>
        <strain evidence="2 3">An772</strain>
    </source>
</reference>
<feature type="coiled-coil region" evidence="1">
    <location>
        <begin position="315"/>
        <end position="342"/>
    </location>
</feature>
<evidence type="ECO:0000256" key="1">
    <source>
        <dbReference type="SAM" id="Coils"/>
    </source>
</evidence>
<evidence type="ECO:0000313" key="2">
    <source>
        <dbReference type="EMBL" id="MBM6736435.1"/>
    </source>
</evidence>
<sequence length="352" mass="40710">MKTSFAKTLQILSQRAESNKRKGLEETICDRLHKDLPVKSNVTLESGAVLKPENIFVANPDDMTFDAAQSVTTFLASTDLKKRYDTIIKIISGAKNNFIKQYKKISQSTDCETELVSVFAEKENSSIYDILDILWDKINNADYPLYQIKFNDIFDKKGAVKDFIEKNMTSLNLFVQRYNELLTKSQFFHISTDGKTTFGTYQAKTLSNGLKDGSFFKVNHKLQLKDNSNIESFSQLNERILEEIKTVESDEKLQATFTKILEKLDSNAELRAFKECIKDNMTILGELQEYEVFKKNVLLGYFSDVETRRVLEDLYKQYSSNKEDLMNIIHEARQEHEKWKNIVDHYCPIKVG</sequence>